<reference evidence="6 7" key="1">
    <citation type="submission" date="2019-12" db="EMBL/GenBank/DDBJ databases">
        <authorList>
            <person name="Kim Y.S."/>
        </authorList>
    </citation>
    <scope>NUCLEOTIDE SEQUENCE [LARGE SCALE GENOMIC DNA]</scope>
    <source>
        <strain evidence="6 7">GA093</strain>
    </source>
</reference>
<dbReference type="Pfam" id="PF00691">
    <property type="entry name" value="OmpA"/>
    <property type="match status" value="1"/>
</dbReference>
<dbReference type="AlphaFoldDB" id="A0A6I4NGX4"/>
<comment type="caution">
    <text evidence="6">The sequence shown here is derived from an EMBL/GenBank/DDBJ whole genome shotgun (WGS) entry which is preliminary data.</text>
</comment>
<dbReference type="InterPro" id="IPR011042">
    <property type="entry name" value="6-blade_b-propeller_TolB-like"/>
</dbReference>
<gene>
    <name evidence="6" type="ORF">GON26_02380</name>
</gene>
<name>A0A6I4NGX4_9FLAO</name>
<dbReference type="Gene3D" id="2.120.10.30">
    <property type="entry name" value="TolB, C-terminal domain"/>
    <property type="match status" value="1"/>
</dbReference>
<dbReference type="SUPFAM" id="SSF103088">
    <property type="entry name" value="OmpA-like"/>
    <property type="match status" value="1"/>
</dbReference>
<dbReference type="PANTHER" id="PTHR30329">
    <property type="entry name" value="STATOR ELEMENT OF FLAGELLAR MOTOR COMPLEX"/>
    <property type="match status" value="1"/>
</dbReference>
<evidence type="ECO:0000256" key="2">
    <source>
        <dbReference type="ARBA" id="ARBA00023136"/>
    </source>
</evidence>
<dbReference type="Proteomes" id="UP000471501">
    <property type="component" value="Unassembled WGS sequence"/>
</dbReference>
<dbReference type="CDD" id="cd07185">
    <property type="entry name" value="OmpA_C-like"/>
    <property type="match status" value="1"/>
</dbReference>
<evidence type="ECO:0000259" key="5">
    <source>
        <dbReference type="PROSITE" id="PS51123"/>
    </source>
</evidence>
<accession>A0A6I4NGX4</accession>
<comment type="subcellular location">
    <subcellularLocation>
        <location evidence="1">Cell outer membrane</location>
    </subcellularLocation>
</comment>
<organism evidence="6 7">
    <name type="scientific">Flavobacterium hydrocarbonoxydans</name>
    <dbReference type="NCBI Taxonomy" id="2683249"/>
    <lineage>
        <taxon>Bacteria</taxon>
        <taxon>Pseudomonadati</taxon>
        <taxon>Bacteroidota</taxon>
        <taxon>Flavobacteriia</taxon>
        <taxon>Flavobacteriales</taxon>
        <taxon>Flavobacteriaceae</taxon>
        <taxon>Flavobacterium</taxon>
    </lineage>
</organism>
<dbReference type="InterPro" id="IPR008969">
    <property type="entry name" value="CarboxyPept-like_regulatory"/>
</dbReference>
<protein>
    <submittedName>
        <fullName evidence="6">OmpA family protein</fullName>
    </submittedName>
</protein>
<keyword evidence="2 4" id="KW-0472">Membrane</keyword>
<dbReference type="SUPFAM" id="SSF48452">
    <property type="entry name" value="TPR-like"/>
    <property type="match status" value="1"/>
</dbReference>
<evidence type="ECO:0000256" key="1">
    <source>
        <dbReference type="ARBA" id="ARBA00004442"/>
    </source>
</evidence>
<dbReference type="GO" id="GO:0009279">
    <property type="term" value="C:cell outer membrane"/>
    <property type="evidence" value="ECO:0007669"/>
    <property type="project" value="UniProtKB-SubCell"/>
</dbReference>
<dbReference type="InterPro" id="IPR006665">
    <property type="entry name" value="OmpA-like"/>
</dbReference>
<dbReference type="InterPro" id="IPR006664">
    <property type="entry name" value="OMP_bac"/>
</dbReference>
<evidence type="ECO:0000256" key="4">
    <source>
        <dbReference type="PROSITE-ProRule" id="PRU00473"/>
    </source>
</evidence>
<dbReference type="PRINTS" id="PR01021">
    <property type="entry name" value="OMPADOMAIN"/>
</dbReference>
<keyword evidence="3" id="KW-0998">Cell outer membrane</keyword>
<dbReference type="InterPro" id="IPR011659">
    <property type="entry name" value="WD40"/>
</dbReference>
<dbReference type="Gene3D" id="3.30.1330.60">
    <property type="entry name" value="OmpA-like domain"/>
    <property type="match status" value="1"/>
</dbReference>
<dbReference type="EMBL" id="WSTB01000001">
    <property type="protein sequence ID" value="MWB93193.1"/>
    <property type="molecule type" value="Genomic_DNA"/>
</dbReference>
<evidence type="ECO:0000313" key="6">
    <source>
        <dbReference type="EMBL" id="MWB93193.1"/>
    </source>
</evidence>
<feature type="domain" description="OmpA-like" evidence="5">
    <location>
        <begin position="525"/>
        <end position="646"/>
    </location>
</feature>
<dbReference type="InterPro" id="IPR011990">
    <property type="entry name" value="TPR-like_helical_dom_sf"/>
</dbReference>
<dbReference type="InterPro" id="IPR036737">
    <property type="entry name" value="OmpA-like_sf"/>
</dbReference>
<dbReference type="Gene3D" id="2.60.40.1120">
    <property type="entry name" value="Carboxypeptidase-like, regulatory domain"/>
    <property type="match status" value="1"/>
</dbReference>
<evidence type="ECO:0000313" key="7">
    <source>
        <dbReference type="Proteomes" id="UP000471501"/>
    </source>
</evidence>
<dbReference type="SUPFAM" id="SSF49464">
    <property type="entry name" value="Carboxypeptidase regulatory domain-like"/>
    <property type="match status" value="1"/>
</dbReference>
<sequence>MKKILAFYLIFASLILIKLYAQPSKINSANEKHEKNTTLDIIESYKRIANKGYKSEEILTKLGDSDYFNSKFESAAKWYGELYAMNKNMETAYLYRFGQSLKAIGETEKGNQMLEKFYAKDKKDTRSKIFKENKNYIAQIKKDIGRYKIENLAINTPYSEYGSFKYGNTIYFASARDTGGVKQQKQNLTGKYFTDIYTAALDSDGRPNTEITKLDNNINSKFNESSPVVSKDGKTIYFTRNNYLEGKKGENTKNVTLVKIYSATIENGKATKVTELPFNSDNYSTAHPALSPDGKTLFFASDMPGTLGQSDLFKVSINSDGTYGKPINLGKEINTAGRESFPYITDDNIIYFASNSHPGLGGFDLFSANLNLDGSIGNIQNLGADINSPLDDFACIFDPVTKRGYFSSNKNGGKGSDDIYSFLEIAKLSCNQELSGQITDFQSGLKLTGAKVILYDQNLVVQKTVTTDIDGNYSFSVECGKTYFIRTETTAYNTKETNILISFQAGKSNLPIALEKTNFSVKIGDDLGKCFIKKIIPFDLNEFNITQTAAIDLEKILDILEQNPTMKLDIRSHTDNKQIHKFNQALSDKRADAILSWLIKKGANTNNLTAKGYAETQLINNCTDGIKCSEEEHQLNNRIEFIIKAL</sequence>
<dbReference type="RefSeq" id="WP_160373107.1">
    <property type="nucleotide sequence ID" value="NZ_WSTB01000001.1"/>
</dbReference>
<proteinExistence type="predicted"/>
<dbReference type="SUPFAM" id="SSF82171">
    <property type="entry name" value="DPP6 N-terminal domain-like"/>
    <property type="match status" value="1"/>
</dbReference>
<dbReference type="Pfam" id="PF07676">
    <property type="entry name" value="PD40"/>
    <property type="match status" value="3"/>
</dbReference>
<evidence type="ECO:0000256" key="3">
    <source>
        <dbReference type="ARBA" id="ARBA00023237"/>
    </source>
</evidence>
<dbReference type="InterPro" id="IPR050330">
    <property type="entry name" value="Bact_OuterMem_StrucFunc"/>
</dbReference>
<keyword evidence="7" id="KW-1185">Reference proteome</keyword>
<dbReference type="PROSITE" id="PS51123">
    <property type="entry name" value="OMPA_2"/>
    <property type="match status" value="1"/>
</dbReference>
<dbReference type="PANTHER" id="PTHR30329:SF21">
    <property type="entry name" value="LIPOPROTEIN YIAD-RELATED"/>
    <property type="match status" value="1"/>
</dbReference>